<proteinExistence type="inferred from homology"/>
<dbReference type="SUPFAM" id="SSF101874">
    <property type="entry name" value="YceI-like"/>
    <property type="match status" value="1"/>
</dbReference>
<dbReference type="Proteomes" id="UP000292003">
    <property type="component" value="Unassembled WGS sequence"/>
</dbReference>
<evidence type="ECO:0000313" key="4">
    <source>
        <dbReference type="Proteomes" id="UP000292003"/>
    </source>
</evidence>
<keyword evidence="4" id="KW-1185">Reference proteome</keyword>
<dbReference type="InterPro" id="IPR007372">
    <property type="entry name" value="Lipid/polyisoprenoid-bd_YceI"/>
</dbReference>
<dbReference type="InterPro" id="IPR036761">
    <property type="entry name" value="TTHA0802/YceI-like_sf"/>
</dbReference>
<dbReference type="Gene3D" id="2.40.128.110">
    <property type="entry name" value="Lipid/polyisoprenoid-binding, YceI-like"/>
    <property type="match status" value="1"/>
</dbReference>
<dbReference type="RefSeq" id="WP_130473109.1">
    <property type="nucleotide sequence ID" value="NZ_SFCC01000001.1"/>
</dbReference>
<dbReference type="SMART" id="SM00867">
    <property type="entry name" value="YceI"/>
    <property type="match status" value="1"/>
</dbReference>
<accession>A0A4Q7JDN8</accession>
<reference evidence="3 4" key="1">
    <citation type="submission" date="2019-02" db="EMBL/GenBank/DDBJ databases">
        <title>Draft genome sequence of Amycolatopsis sp. 8-3EHSu isolated from roots of Suaeda maritima.</title>
        <authorList>
            <person name="Duangmal K."/>
            <person name="Chantavorakit T."/>
        </authorList>
    </citation>
    <scope>NUCLEOTIDE SEQUENCE [LARGE SCALE GENOMIC DNA]</scope>
    <source>
        <strain evidence="3 4">8-3EHSu</strain>
    </source>
</reference>
<sequence>MSAPTTVPGYIAGTWNIDTPHSEIAYSVKHLGLAKSRGRFTAFTGQIVTAENILDSTVTAEIDAGSIATGNEYRDNHLKTDEFFDVANHPTITFRSTGIREDGDDYLIDGELTWRGTTVPTTLKAELNGFGQNPANDNATTIGISAETTIKRRDFGIGPEGNSFLGEQVKITLEIEAALQQ</sequence>
<dbReference type="PANTHER" id="PTHR34406">
    <property type="entry name" value="PROTEIN YCEI"/>
    <property type="match status" value="1"/>
</dbReference>
<dbReference type="PANTHER" id="PTHR34406:SF1">
    <property type="entry name" value="PROTEIN YCEI"/>
    <property type="match status" value="1"/>
</dbReference>
<comment type="caution">
    <text evidence="3">The sequence shown here is derived from an EMBL/GenBank/DDBJ whole genome shotgun (WGS) entry which is preliminary data.</text>
</comment>
<comment type="similarity">
    <text evidence="1">Belongs to the UPF0312 family.</text>
</comment>
<evidence type="ECO:0000256" key="1">
    <source>
        <dbReference type="ARBA" id="ARBA00008812"/>
    </source>
</evidence>
<dbReference type="AlphaFoldDB" id="A0A4Q7JDN8"/>
<protein>
    <submittedName>
        <fullName evidence="3">Polyisoprenoid-binding protein</fullName>
    </submittedName>
</protein>
<organism evidence="3 4">
    <name type="scientific">Amycolatopsis suaedae</name>
    <dbReference type="NCBI Taxonomy" id="2510978"/>
    <lineage>
        <taxon>Bacteria</taxon>
        <taxon>Bacillati</taxon>
        <taxon>Actinomycetota</taxon>
        <taxon>Actinomycetes</taxon>
        <taxon>Pseudonocardiales</taxon>
        <taxon>Pseudonocardiaceae</taxon>
        <taxon>Amycolatopsis</taxon>
    </lineage>
</organism>
<gene>
    <name evidence="3" type="ORF">EWH70_00070</name>
</gene>
<name>A0A4Q7JDN8_9PSEU</name>
<evidence type="ECO:0000259" key="2">
    <source>
        <dbReference type="SMART" id="SM00867"/>
    </source>
</evidence>
<dbReference type="OrthoDB" id="9811006at2"/>
<evidence type="ECO:0000313" key="3">
    <source>
        <dbReference type="EMBL" id="RZQ65537.1"/>
    </source>
</evidence>
<dbReference type="EMBL" id="SFCC01000001">
    <property type="protein sequence ID" value="RZQ65537.1"/>
    <property type="molecule type" value="Genomic_DNA"/>
</dbReference>
<feature type="domain" description="Lipid/polyisoprenoid-binding YceI-like" evidence="2">
    <location>
        <begin position="14"/>
        <end position="178"/>
    </location>
</feature>
<dbReference type="Pfam" id="PF04264">
    <property type="entry name" value="YceI"/>
    <property type="match status" value="1"/>
</dbReference>